<feature type="region of interest" description="Disordered" evidence="1">
    <location>
        <begin position="89"/>
        <end position="122"/>
    </location>
</feature>
<dbReference type="Proteomes" id="UP001152300">
    <property type="component" value="Unassembled WGS sequence"/>
</dbReference>
<dbReference type="EMBL" id="JAPEIS010000015">
    <property type="protein sequence ID" value="KAJ8059298.1"/>
    <property type="molecule type" value="Genomic_DNA"/>
</dbReference>
<dbReference type="OrthoDB" id="3558519at2759"/>
<reference evidence="2" key="1">
    <citation type="submission" date="2022-11" db="EMBL/GenBank/DDBJ databases">
        <title>Genome Resource of Sclerotinia nivalis Strain SnTB1, a Plant Pathogen Isolated from American Ginseng.</title>
        <authorList>
            <person name="Fan S."/>
        </authorList>
    </citation>
    <scope>NUCLEOTIDE SEQUENCE</scope>
    <source>
        <strain evidence="2">SnTB1</strain>
    </source>
</reference>
<dbReference type="AlphaFoldDB" id="A0A9X0DFY8"/>
<keyword evidence="3" id="KW-1185">Reference proteome</keyword>
<evidence type="ECO:0000313" key="3">
    <source>
        <dbReference type="Proteomes" id="UP001152300"/>
    </source>
</evidence>
<feature type="compositionally biased region" description="Low complexity" evidence="1">
    <location>
        <begin position="100"/>
        <end position="118"/>
    </location>
</feature>
<proteinExistence type="predicted"/>
<name>A0A9X0DFY8_9HELO</name>
<gene>
    <name evidence="2" type="ORF">OCU04_012262</name>
</gene>
<comment type="caution">
    <text evidence="2">The sequence shown here is derived from an EMBL/GenBank/DDBJ whole genome shotgun (WGS) entry which is preliminary data.</text>
</comment>
<sequence length="223" mass="25153">MRLRQHVEPLKQPDDSFPISSASLDFYNRPTLYHPADPALAVGPDDSPAPPISYPPQFGDFPFFGRPWDLAVVYIPAIFAPVVPWDSPSRSEPPPPPVLPGTFASPFPSATPASPAPSQAREVTKPYVNRDIYCIGRVRLTEIELMNIRDYSSLLDRKTCFKNSPGRQKYIELTMGELQRLRDIRNISAREIAIYEGARAGKQEFRIRSEGFYEEFLLSIIIS</sequence>
<accession>A0A9X0DFY8</accession>
<protein>
    <submittedName>
        <fullName evidence="2">Uncharacterized protein</fullName>
    </submittedName>
</protein>
<organism evidence="2 3">
    <name type="scientific">Sclerotinia nivalis</name>
    <dbReference type="NCBI Taxonomy" id="352851"/>
    <lineage>
        <taxon>Eukaryota</taxon>
        <taxon>Fungi</taxon>
        <taxon>Dikarya</taxon>
        <taxon>Ascomycota</taxon>
        <taxon>Pezizomycotina</taxon>
        <taxon>Leotiomycetes</taxon>
        <taxon>Helotiales</taxon>
        <taxon>Sclerotiniaceae</taxon>
        <taxon>Sclerotinia</taxon>
    </lineage>
</organism>
<evidence type="ECO:0000313" key="2">
    <source>
        <dbReference type="EMBL" id="KAJ8059298.1"/>
    </source>
</evidence>
<evidence type="ECO:0000256" key="1">
    <source>
        <dbReference type="SAM" id="MobiDB-lite"/>
    </source>
</evidence>